<reference evidence="10" key="1">
    <citation type="journal article" date="2023" name="Commun. Biol.">
        <title>Genome analysis of Parmales, the sister group of diatoms, reveals the evolutionary specialization of diatoms from phago-mixotrophs to photoautotrophs.</title>
        <authorList>
            <person name="Ban H."/>
            <person name="Sato S."/>
            <person name="Yoshikawa S."/>
            <person name="Yamada K."/>
            <person name="Nakamura Y."/>
            <person name="Ichinomiya M."/>
            <person name="Sato N."/>
            <person name="Blanc-Mathieu R."/>
            <person name="Endo H."/>
            <person name="Kuwata A."/>
            <person name="Ogata H."/>
        </authorList>
    </citation>
    <scope>NUCLEOTIDE SEQUENCE [LARGE SCALE GENOMIC DNA]</scope>
</reference>
<feature type="transmembrane region" description="Helical" evidence="8">
    <location>
        <begin position="1358"/>
        <end position="1381"/>
    </location>
</feature>
<evidence type="ECO:0000256" key="8">
    <source>
        <dbReference type="SAM" id="Phobius"/>
    </source>
</evidence>
<dbReference type="GO" id="GO:0005737">
    <property type="term" value="C:cytoplasm"/>
    <property type="evidence" value="ECO:0007669"/>
    <property type="project" value="TreeGrafter"/>
</dbReference>
<evidence type="ECO:0000256" key="7">
    <source>
        <dbReference type="SAM" id="MobiDB-lite"/>
    </source>
</evidence>
<comment type="subcellular location">
    <subcellularLocation>
        <location evidence="1">Membrane</location>
    </subcellularLocation>
</comment>
<dbReference type="OrthoDB" id="195015at2759"/>
<evidence type="ECO:0000256" key="5">
    <source>
        <dbReference type="ARBA" id="ARBA00023136"/>
    </source>
</evidence>
<evidence type="ECO:0000256" key="6">
    <source>
        <dbReference type="ARBA" id="ARBA00023180"/>
    </source>
</evidence>
<keyword evidence="10" id="KW-1185">Reference proteome</keyword>
<gene>
    <name evidence="9" type="ORF">TrCOL_g12220</name>
</gene>
<dbReference type="EMBL" id="BRYA01001461">
    <property type="protein sequence ID" value="GMI43800.1"/>
    <property type="molecule type" value="Genomic_DNA"/>
</dbReference>
<comment type="similarity">
    <text evidence="2">Belongs to the CD36 family.</text>
</comment>
<dbReference type="Pfam" id="PF01130">
    <property type="entry name" value="CD36"/>
    <property type="match status" value="2"/>
</dbReference>
<accession>A0A9W7LBL4</accession>
<protein>
    <submittedName>
        <fullName evidence="9">Uncharacterized protein</fullName>
    </submittedName>
</protein>
<evidence type="ECO:0000256" key="2">
    <source>
        <dbReference type="ARBA" id="ARBA00010532"/>
    </source>
</evidence>
<dbReference type="InterPro" id="IPR002159">
    <property type="entry name" value="CD36_fam"/>
</dbReference>
<keyword evidence="4 8" id="KW-1133">Transmembrane helix</keyword>
<comment type="caution">
    <text evidence="9">The sequence shown here is derived from an EMBL/GenBank/DDBJ whole genome shotgun (WGS) entry which is preliminary data.</text>
</comment>
<proteinExistence type="inferred from homology"/>
<feature type="transmembrane region" description="Helical" evidence="8">
    <location>
        <begin position="71"/>
        <end position="98"/>
    </location>
</feature>
<dbReference type="PANTHER" id="PTHR11923">
    <property type="entry name" value="SCAVENGER RECEPTOR CLASS B TYPE-1 SR-B1"/>
    <property type="match status" value="1"/>
</dbReference>
<dbReference type="Proteomes" id="UP001165065">
    <property type="component" value="Unassembled WGS sequence"/>
</dbReference>
<sequence length="1397" mass="160343">MSILRKKSTLPPSPTKPSPDVPIDPSHAPSDPAEFDSLHGETYIDTQTDHDDGVRGMRRKWDRHFYGRTDVLAKVCLILGTTLSLVGGLLWVQFLFVWSFESGVVFEAVLDQNDQWSKDDSYEDFLHRDVERQTSLMEFYLWNVTNPEIFLREGFKPYLTESGPYGYIKNTYKYDVLFHAPDSHLVTYKQYSYFTPTPNPADCYHVYFNMDKAAYSSQGVDCAGGECHCRNDEEMVNVINPKFFQLLEKWKPAGIMGLLSQEIFQEYKDVFTNDFVNSVKFSFLPKFIRSVFNFRNQNYAGKTFGDLINKLLTDHGETWVIDHFILSHLEDKLPLSTCGDINVPNDKSQYCPFGSGNFIASFAQSSDMALTQTEAKIVLGLDTAWPNASPFNSGEEGILRWINAAVHLELIEETLLEPDVIRQEAEDAFWEISDECQTWDGATEDDCFFKVKGICELLFNMWTWSPYNKAQVNEEWRSAEPNTVKCDTRGNTCGWELDSYNTDGISLQVAADFVDPYRAATWNQLSLFKEENLNNFKNIFDHCKAKGNGQPYDCPAMREFEDLATVDYPKVLDDVTPSSDKVGYTTEKFESMACSLAGWLFEGWGMNSEFVKKAVATWFNVRWQTDDDMYGMWTKDNLHLLGYSQWGNGIPTKLMYKVPSTMNLKRLGIWRFSKKGTQLNLPEYYSRTQKWAYPMMNMTTMQSKSVLDALADDTEDGYTLRRHIMHAGTTAYGEGTWKENGFGDRGDVGFVGENARANFTLPREHKYYGVSEWMDISYMSSKDHCATIDNHYYECQQEIDKFKMFWPARCTAWKTLRLDPAFGIQCNDVRIWSNSHPYPKKNGNVVEAIITEVLWEEVLRKQLLVCADASYVQEPNGLLAAECSYDKGGMFIMQKARDILFEGYTDPFTVKVMNTQFNMEKRDFQIVCNDLVEVSYTHQCKPIYDPQCGDGGFSIIHETHGVLKNMTRNTVDWYLPEIDLDGGFGTIDNPVFAAYSGALWKDKGLEHPNVTTTSRTVAASKAGSVSAKANFNTTENERWQKKRNCMKRYLGGPKDLYPSCNITMETGRGDLERLGRIVSYFGNGTLVVHGGNSLTVDGNFLSDGGDYNNFYPLSWEAYRAFSLQYKNRLSGLHYKGNETLSVFVGDEMIQFLVPNVEKWDGKKPTHLKWPARYRFLDNSTVESLVYGLRYEVSKESWEPNRYMDFTVHEPERDYYGMPFKVPEGMSSTRAQSGFATTVGTPHHYGNEEWGGSDWNQMKGMQGDEVKHRFFFDLEPISGKVLRIAKRLQVNLRVERGPLMNSIISSQERCPVPNKGVFNEDGFGCYMYFPFLWYDDQRLLERKRNKDFQDNVLTYPNTIATMTSGSLACAVVIGVSSIMLWIRQVKRFRDFKQRIFLE</sequence>
<dbReference type="PANTHER" id="PTHR11923:SF51">
    <property type="entry name" value="LYSOSOME MEMBRANE PROTEIN 2"/>
    <property type="match status" value="1"/>
</dbReference>
<feature type="compositionally biased region" description="Pro residues" evidence="7">
    <location>
        <begin position="11"/>
        <end position="22"/>
    </location>
</feature>
<evidence type="ECO:0000256" key="3">
    <source>
        <dbReference type="ARBA" id="ARBA00022692"/>
    </source>
</evidence>
<name>A0A9W7LBL4_9STRA</name>
<keyword evidence="6" id="KW-0325">Glycoprotein</keyword>
<evidence type="ECO:0000313" key="9">
    <source>
        <dbReference type="EMBL" id="GMI43800.1"/>
    </source>
</evidence>
<keyword evidence="5 8" id="KW-0472">Membrane</keyword>
<feature type="region of interest" description="Disordered" evidence="7">
    <location>
        <begin position="1"/>
        <end position="35"/>
    </location>
</feature>
<dbReference type="GO" id="GO:0016020">
    <property type="term" value="C:membrane"/>
    <property type="evidence" value="ECO:0007669"/>
    <property type="project" value="UniProtKB-SubCell"/>
</dbReference>
<organism evidence="9 10">
    <name type="scientific">Triparma columacea</name>
    <dbReference type="NCBI Taxonomy" id="722753"/>
    <lineage>
        <taxon>Eukaryota</taxon>
        <taxon>Sar</taxon>
        <taxon>Stramenopiles</taxon>
        <taxon>Ochrophyta</taxon>
        <taxon>Bolidophyceae</taxon>
        <taxon>Parmales</taxon>
        <taxon>Triparmaceae</taxon>
        <taxon>Triparma</taxon>
    </lineage>
</organism>
<evidence type="ECO:0000256" key="4">
    <source>
        <dbReference type="ARBA" id="ARBA00022989"/>
    </source>
</evidence>
<keyword evidence="3 8" id="KW-0812">Transmembrane</keyword>
<evidence type="ECO:0000256" key="1">
    <source>
        <dbReference type="ARBA" id="ARBA00004370"/>
    </source>
</evidence>
<dbReference type="GO" id="GO:0005044">
    <property type="term" value="F:scavenger receptor activity"/>
    <property type="evidence" value="ECO:0007669"/>
    <property type="project" value="TreeGrafter"/>
</dbReference>
<evidence type="ECO:0000313" key="10">
    <source>
        <dbReference type="Proteomes" id="UP001165065"/>
    </source>
</evidence>